<dbReference type="InterPro" id="IPR043128">
    <property type="entry name" value="Rev_trsase/Diguanyl_cyclase"/>
</dbReference>
<evidence type="ECO:0000256" key="9">
    <source>
        <dbReference type="SAM" id="MobiDB-lite"/>
    </source>
</evidence>
<evidence type="ECO:0000259" key="10">
    <source>
        <dbReference type="PROSITE" id="PS50158"/>
    </source>
</evidence>
<dbReference type="CDD" id="cd00303">
    <property type="entry name" value="retropepsin_like"/>
    <property type="match status" value="1"/>
</dbReference>
<dbReference type="SMART" id="SM00343">
    <property type="entry name" value="ZnF_C2HC"/>
    <property type="match status" value="2"/>
</dbReference>
<name>A0ABQ4WQ07_9ASTR</name>
<evidence type="ECO:0000256" key="2">
    <source>
        <dbReference type="ARBA" id="ARBA00022679"/>
    </source>
</evidence>
<organism evidence="11 12">
    <name type="scientific">Tanacetum coccineum</name>
    <dbReference type="NCBI Taxonomy" id="301880"/>
    <lineage>
        <taxon>Eukaryota</taxon>
        <taxon>Viridiplantae</taxon>
        <taxon>Streptophyta</taxon>
        <taxon>Embryophyta</taxon>
        <taxon>Tracheophyta</taxon>
        <taxon>Spermatophyta</taxon>
        <taxon>Magnoliopsida</taxon>
        <taxon>eudicotyledons</taxon>
        <taxon>Gunneridae</taxon>
        <taxon>Pentapetalae</taxon>
        <taxon>asterids</taxon>
        <taxon>campanulids</taxon>
        <taxon>Asterales</taxon>
        <taxon>Asteraceae</taxon>
        <taxon>Asteroideae</taxon>
        <taxon>Anthemideae</taxon>
        <taxon>Anthemidinae</taxon>
        <taxon>Tanacetum</taxon>
    </lineage>
</organism>
<evidence type="ECO:0000256" key="1">
    <source>
        <dbReference type="ARBA" id="ARBA00012493"/>
    </source>
</evidence>
<evidence type="ECO:0000256" key="7">
    <source>
        <dbReference type="ARBA" id="ARBA00022918"/>
    </source>
</evidence>
<feature type="region of interest" description="Disordered" evidence="9">
    <location>
        <begin position="49"/>
        <end position="98"/>
    </location>
</feature>
<dbReference type="Pfam" id="PF17917">
    <property type="entry name" value="RT_RNaseH"/>
    <property type="match status" value="1"/>
</dbReference>
<dbReference type="GO" id="GO:0003964">
    <property type="term" value="F:RNA-directed DNA polymerase activity"/>
    <property type="evidence" value="ECO:0007669"/>
    <property type="project" value="UniProtKB-KW"/>
</dbReference>
<keyword evidence="5" id="KW-0255">Endonuclease</keyword>
<dbReference type="EMBL" id="BQNB010008837">
    <property type="protein sequence ID" value="GJS54965.1"/>
    <property type="molecule type" value="Genomic_DNA"/>
</dbReference>
<evidence type="ECO:0000256" key="5">
    <source>
        <dbReference type="ARBA" id="ARBA00022759"/>
    </source>
</evidence>
<dbReference type="InterPro" id="IPR043502">
    <property type="entry name" value="DNA/RNA_pol_sf"/>
</dbReference>
<dbReference type="InterPro" id="IPR001878">
    <property type="entry name" value="Znf_CCHC"/>
</dbReference>
<evidence type="ECO:0000256" key="8">
    <source>
        <dbReference type="PROSITE-ProRule" id="PRU00047"/>
    </source>
</evidence>
<dbReference type="Pfam" id="PF00098">
    <property type="entry name" value="zf-CCHC"/>
    <property type="match status" value="2"/>
</dbReference>
<keyword evidence="8" id="KW-0479">Metal-binding</keyword>
<evidence type="ECO:0000313" key="12">
    <source>
        <dbReference type="Proteomes" id="UP001151760"/>
    </source>
</evidence>
<evidence type="ECO:0000256" key="6">
    <source>
        <dbReference type="ARBA" id="ARBA00022801"/>
    </source>
</evidence>
<keyword evidence="8" id="KW-0863">Zinc-finger</keyword>
<keyword evidence="2" id="KW-0808">Transferase</keyword>
<dbReference type="InterPro" id="IPR036875">
    <property type="entry name" value="Znf_CCHC_sf"/>
</dbReference>
<evidence type="ECO:0000256" key="3">
    <source>
        <dbReference type="ARBA" id="ARBA00022695"/>
    </source>
</evidence>
<dbReference type="InterPro" id="IPR050951">
    <property type="entry name" value="Retrovirus_Pol_polyprotein"/>
</dbReference>
<sequence length="729" mass="82997">MVPSEKKKVEAYLRGLPENIKGETTSSRPVVLNEAVRMAHTLMEQKLQAKAERIAESNKRKWESNNNQGGNNNNQGGNNNNRRNYRNNNRHNQNNNQRHGNARALTTTQNAGANQTRVASKCNRCGICHFGQCPPKCYNCGKMGHKEKDCRSKNVASGTNARSAVVCYECGERGHKSNACPKRADRQGGDVRGQAYVVRDAEHNQGPNVVTGTFLLNNRYVTILFDSGADKSFVDVRLIHLLDIKPAKLNTSYEVELTDGKVVYTNTVLKGCTLNLLDHLFDIDLMPIELGTFDVIIGMDWLVERDAVIVCGKKEVHVPYKNKTLVVKGDSGASRLKVISCIKARKYIERGSQLFLAQVTEKEPSKKQLQDVPVIRNFPEVFPDDLPGLPPSRQVEFRIELVPGAAPVARAPYRLAPSELKELSDQLKELLEKGFIRPSSSPWGAPVLFVKKKDGSFRMCIDYREAKFKVTVPTNLVSTSEDLTTWLDHLPRFQHLLKTKEEQKKHSERSILELLKKEQLYAKFSKCDFWLKSVQFLGYVITNKGVHVDPAKVEAIRNWSAPTTSTELRQFLGLAGYYRRFIEEGKSEAYASRQLKKHKENYTTHDLELGAVVFALRLWRHYLYGTKCTVYTDHKSLQYILDQKELNMRQRRWIELLSDYDCEIRYHPGKANVVADALSRKDREPIRVRSLVMTVHTNLPERILNAQTEAMKEETESRKILQKADQADI</sequence>
<dbReference type="PANTHER" id="PTHR37984:SF5">
    <property type="entry name" value="PROTEIN NYNRIN-LIKE"/>
    <property type="match status" value="1"/>
</dbReference>
<keyword evidence="3" id="KW-0548">Nucleotidyltransferase</keyword>
<feature type="domain" description="CCHC-type" evidence="10">
    <location>
        <begin position="167"/>
        <end position="182"/>
    </location>
</feature>
<reference evidence="11" key="2">
    <citation type="submission" date="2022-01" db="EMBL/GenBank/DDBJ databases">
        <authorList>
            <person name="Yamashiro T."/>
            <person name="Shiraishi A."/>
            <person name="Satake H."/>
            <person name="Nakayama K."/>
        </authorList>
    </citation>
    <scope>NUCLEOTIDE SEQUENCE</scope>
</reference>
<feature type="domain" description="CCHC-type" evidence="10">
    <location>
        <begin position="136"/>
        <end position="152"/>
    </location>
</feature>
<dbReference type="InterPro" id="IPR021109">
    <property type="entry name" value="Peptidase_aspartic_dom_sf"/>
</dbReference>
<dbReference type="Pfam" id="PF08284">
    <property type="entry name" value="RVP_2"/>
    <property type="match status" value="1"/>
</dbReference>
<dbReference type="Proteomes" id="UP001151760">
    <property type="component" value="Unassembled WGS sequence"/>
</dbReference>
<reference evidence="11" key="1">
    <citation type="journal article" date="2022" name="Int. J. Mol. Sci.">
        <title>Draft Genome of Tanacetum Coccineum: Genomic Comparison of Closely Related Tanacetum-Family Plants.</title>
        <authorList>
            <person name="Yamashiro T."/>
            <person name="Shiraishi A."/>
            <person name="Nakayama K."/>
            <person name="Satake H."/>
        </authorList>
    </citation>
    <scope>NUCLEOTIDE SEQUENCE</scope>
</reference>
<keyword evidence="7 11" id="KW-0695">RNA-directed DNA polymerase</keyword>
<dbReference type="InterPro" id="IPR041373">
    <property type="entry name" value="RT_RNaseH"/>
</dbReference>
<dbReference type="CDD" id="cd09274">
    <property type="entry name" value="RNase_HI_RT_Ty3"/>
    <property type="match status" value="1"/>
</dbReference>
<dbReference type="Gene3D" id="2.40.70.10">
    <property type="entry name" value="Acid Proteases"/>
    <property type="match status" value="1"/>
</dbReference>
<keyword evidence="8" id="KW-0862">Zinc</keyword>
<evidence type="ECO:0000313" key="11">
    <source>
        <dbReference type="EMBL" id="GJS54965.1"/>
    </source>
</evidence>
<accession>A0ABQ4WQ07</accession>
<feature type="compositionally biased region" description="Basic and acidic residues" evidence="9">
    <location>
        <begin position="49"/>
        <end position="63"/>
    </location>
</feature>
<keyword evidence="6" id="KW-0378">Hydrolase</keyword>
<dbReference type="SUPFAM" id="SSF57756">
    <property type="entry name" value="Retrovirus zinc finger-like domains"/>
    <property type="match status" value="1"/>
</dbReference>
<evidence type="ECO:0000256" key="4">
    <source>
        <dbReference type="ARBA" id="ARBA00022722"/>
    </source>
</evidence>
<dbReference type="SUPFAM" id="SSF56672">
    <property type="entry name" value="DNA/RNA polymerases"/>
    <property type="match status" value="1"/>
</dbReference>
<dbReference type="SUPFAM" id="SSF50630">
    <property type="entry name" value="Acid proteases"/>
    <property type="match status" value="1"/>
</dbReference>
<gene>
    <name evidence="11" type="ORF">Tco_0628327</name>
</gene>
<dbReference type="Gene3D" id="3.10.10.10">
    <property type="entry name" value="HIV Type 1 Reverse Transcriptase, subunit A, domain 1"/>
    <property type="match status" value="1"/>
</dbReference>
<comment type="caution">
    <text evidence="11">The sequence shown here is derived from an EMBL/GenBank/DDBJ whole genome shotgun (WGS) entry which is preliminary data.</text>
</comment>
<dbReference type="Gene3D" id="4.10.60.10">
    <property type="entry name" value="Zinc finger, CCHC-type"/>
    <property type="match status" value="1"/>
</dbReference>
<keyword evidence="4" id="KW-0540">Nuclease</keyword>
<proteinExistence type="predicted"/>
<dbReference type="PROSITE" id="PS50158">
    <property type="entry name" value="ZF_CCHC"/>
    <property type="match status" value="2"/>
</dbReference>
<keyword evidence="12" id="KW-1185">Reference proteome</keyword>
<protein>
    <recommendedName>
        <fullName evidence="1">RNA-directed DNA polymerase</fullName>
        <ecNumber evidence="1">2.7.7.49</ecNumber>
    </recommendedName>
</protein>
<dbReference type="PANTHER" id="PTHR37984">
    <property type="entry name" value="PROTEIN CBG26694"/>
    <property type="match status" value="1"/>
</dbReference>
<feature type="compositionally biased region" description="Low complexity" evidence="9">
    <location>
        <begin position="65"/>
        <end position="82"/>
    </location>
</feature>
<dbReference type="EC" id="2.7.7.49" evidence="1"/>
<dbReference type="Gene3D" id="3.30.70.270">
    <property type="match status" value="2"/>
</dbReference>